<organism evidence="2">
    <name type="scientific">marine metagenome</name>
    <dbReference type="NCBI Taxonomy" id="408172"/>
    <lineage>
        <taxon>unclassified sequences</taxon>
        <taxon>metagenomes</taxon>
        <taxon>ecological metagenomes</taxon>
    </lineage>
</organism>
<evidence type="ECO:0000313" key="2">
    <source>
        <dbReference type="EMBL" id="SVC44533.1"/>
    </source>
</evidence>
<gene>
    <name evidence="2" type="ORF">METZ01_LOCUS297387</name>
</gene>
<dbReference type="AlphaFoldDB" id="A0A382M6G4"/>
<keyword evidence="1" id="KW-0472">Membrane</keyword>
<reference evidence="2" key="1">
    <citation type="submission" date="2018-05" db="EMBL/GenBank/DDBJ databases">
        <authorList>
            <person name="Lanie J.A."/>
            <person name="Ng W.-L."/>
            <person name="Kazmierczak K.M."/>
            <person name="Andrzejewski T.M."/>
            <person name="Davidsen T.M."/>
            <person name="Wayne K.J."/>
            <person name="Tettelin H."/>
            <person name="Glass J.I."/>
            <person name="Rusch D."/>
            <person name="Podicherti R."/>
            <person name="Tsui H.-C.T."/>
            <person name="Winkler M.E."/>
        </authorList>
    </citation>
    <scope>NUCLEOTIDE SEQUENCE</scope>
</reference>
<feature type="transmembrane region" description="Helical" evidence="1">
    <location>
        <begin position="26"/>
        <end position="46"/>
    </location>
</feature>
<accession>A0A382M6G4</accession>
<proteinExistence type="predicted"/>
<evidence type="ECO:0000256" key="1">
    <source>
        <dbReference type="SAM" id="Phobius"/>
    </source>
</evidence>
<name>A0A382M6G4_9ZZZZ</name>
<dbReference type="EMBL" id="UINC01091623">
    <property type="protein sequence ID" value="SVC44533.1"/>
    <property type="molecule type" value="Genomic_DNA"/>
</dbReference>
<protein>
    <submittedName>
        <fullName evidence="2">Uncharacterized protein</fullName>
    </submittedName>
</protein>
<sequence length="71" mass="8367">MDCETPHVFSSLILDLQYQLEKFVDINYNKCVFAIGIIFLICNFRVDTNFVRWTNKLESVRKYANQGKTTL</sequence>
<keyword evidence="1" id="KW-1133">Transmembrane helix</keyword>
<keyword evidence="1" id="KW-0812">Transmembrane</keyword>